<feature type="compositionally biased region" description="Gly residues" evidence="11">
    <location>
        <begin position="829"/>
        <end position="839"/>
    </location>
</feature>
<feature type="compositionally biased region" description="Basic residues" evidence="11">
    <location>
        <begin position="785"/>
        <end position="808"/>
    </location>
</feature>
<keyword evidence="10" id="KW-0807">Transducer</keyword>
<comment type="similarity">
    <text evidence="2">Belongs to the G-protein coupled receptor 3 family.</text>
</comment>
<dbReference type="InterPro" id="IPR043458">
    <property type="entry name" value="GPR158/179"/>
</dbReference>
<feature type="region of interest" description="Disordered" evidence="11">
    <location>
        <begin position="780"/>
        <end position="869"/>
    </location>
</feature>
<evidence type="ECO:0000256" key="6">
    <source>
        <dbReference type="ARBA" id="ARBA00023040"/>
    </source>
</evidence>
<evidence type="ECO:0000256" key="2">
    <source>
        <dbReference type="ARBA" id="ARBA00007242"/>
    </source>
</evidence>
<feature type="transmembrane region" description="Helical" evidence="12">
    <location>
        <begin position="666"/>
        <end position="689"/>
    </location>
</feature>
<evidence type="ECO:0000256" key="3">
    <source>
        <dbReference type="ARBA" id="ARBA00022475"/>
    </source>
</evidence>
<keyword evidence="8" id="KW-0675">Receptor</keyword>
<dbReference type="InterPro" id="IPR017978">
    <property type="entry name" value="GPCR_3_C"/>
</dbReference>
<dbReference type="PROSITE" id="PS50259">
    <property type="entry name" value="G_PROTEIN_RECEP_F3_4"/>
    <property type="match status" value="1"/>
</dbReference>
<keyword evidence="3" id="KW-1003">Cell membrane</keyword>
<evidence type="ECO:0000256" key="8">
    <source>
        <dbReference type="ARBA" id="ARBA00023170"/>
    </source>
</evidence>
<evidence type="ECO:0000313" key="14">
    <source>
        <dbReference type="WBParaSite" id="MCU_002830-RB"/>
    </source>
</evidence>
<keyword evidence="6" id="KW-0297">G-protein coupled receptor</keyword>
<keyword evidence="4 12" id="KW-0812">Transmembrane</keyword>
<evidence type="ECO:0000256" key="5">
    <source>
        <dbReference type="ARBA" id="ARBA00022989"/>
    </source>
</evidence>
<evidence type="ECO:0000256" key="10">
    <source>
        <dbReference type="ARBA" id="ARBA00023224"/>
    </source>
</evidence>
<dbReference type="PANTHER" id="PTHR32546">
    <property type="entry name" value="G-PROTEIN COUPLED RECEPTOR 158-RELATED"/>
    <property type="match status" value="1"/>
</dbReference>
<dbReference type="WBParaSite" id="MCU_002830-RB">
    <property type="protein sequence ID" value="MCU_002830-RB"/>
    <property type="gene ID" value="MCU_002830"/>
</dbReference>
<proteinExistence type="inferred from homology"/>
<dbReference type="CDD" id="cd15293">
    <property type="entry name" value="7tmC_GPR158-like"/>
    <property type="match status" value="1"/>
</dbReference>
<comment type="subcellular location">
    <subcellularLocation>
        <location evidence="1">Cell membrane</location>
        <topology evidence="1">Multi-pass membrane protein</topology>
    </subcellularLocation>
</comment>
<evidence type="ECO:0000259" key="13">
    <source>
        <dbReference type="PROSITE" id="PS50259"/>
    </source>
</evidence>
<accession>A0A5K3ET17</accession>
<feature type="compositionally biased region" description="Polar residues" evidence="11">
    <location>
        <begin position="816"/>
        <end position="827"/>
    </location>
</feature>
<feature type="compositionally biased region" description="Low complexity" evidence="11">
    <location>
        <begin position="882"/>
        <end position="897"/>
    </location>
</feature>
<reference evidence="14" key="1">
    <citation type="submission" date="2019-11" db="UniProtKB">
        <authorList>
            <consortium name="WormBaseParasite"/>
        </authorList>
    </citation>
    <scope>IDENTIFICATION</scope>
</reference>
<evidence type="ECO:0000256" key="1">
    <source>
        <dbReference type="ARBA" id="ARBA00004651"/>
    </source>
</evidence>
<feature type="transmembrane region" description="Helical" evidence="12">
    <location>
        <begin position="445"/>
        <end position="463"/>
    </location>
</feature>
<protein>
    <submittedName>
        <fullName evidence="14">G_PROTEIN_RECEP_F3_4 domain-containing protein</fullName>
    </submittedName>
</protein>
<feature type="compositionally biased region" description="Basic and acidic residues" evidence="11">
    <location>
        <begin position="911"/>
        <end position="923"/>
    </location>
</feature>
<evidence type="ECO:0000256" key="9">
    <source>
        <dbReference type="ARBA" id="ARBA00023180"/>
    </source>
</evidence>
<feature type="transmembrane region" description="Helical" evidence="12">
    <location>
        <begin position="484"/>
        <end position="505"/>
    </location>
</feature>
<dbReference type="GO" id="GO:0004930">
    <property type="term" value="F:G protein-coupled receptor activity"/>
    <property type="evidence" value="ECO:0007669"/>
    <property type="project" value="UniProtKB-KW"/>
</dbReference>
<keyword evidence="5 12" id="KW-1133">Transmembrane helix</keyword>
<dbReference type="GO" id="GO:0005886">
    <property type="term" value="C:plasma membrane"/>
    <property type="evidence" value="ECO:0007669"/>
    <property type="project" value="UniProtKB-SubCell"/>
</dbReference>
<feature type="domain" description="G-protein coupled receptors family 3 profile" evidence="13">
    <location>
        <begin position="375"/>
        <end position="702"/>
    </location>
</feature>
<sequence>MFVQLRKGFDLKYVFLFHLFTSLIIPVYGMDQTISRARSRRLLTIISMNLHSPTSDCPEPFSSEPKADHLLQKNLSYLLPLNPNDEALLREVITPEILQNSYKRDIARAVSLAELTTSWLSTKGPMTFEGTTVTVDFKLFLEPMLRSFIQTVSYYSGNAEESGRMWGSLVQSVAICISSEPAIFVAKPQKNSQQPNSVAPSNLCTRTTEVLEGARLQPISSVNQMLGLWAPLHCNLGCTVAGRKIQLHLIFPIPHTKSLSLVFEFDLRNLTLDLCAAGLDYCRHSTTQCFYRQYRPWPFDVGNYICQCKPGFYTDRPENGYPAELLIQNQHKGGSDSEGCKIKGLDRMSCKVCPPDCPNCTSGTPCGVEYNMHLLRGIPLAIQTFSITTCLFLGILSFRVRRTRVFKAANWMFLEIFLLGAILLYSTTIVMYFRASSSTCILVPWFREVGFALMYGVLIVKLYRVLLCFQSRKAHRVHVRDKDLFKYLGCFIAIVAGYMFAWTAVSLDYTGLRNLVGFPMQTSSPGSAPVSQPGYDDILVKGRVRTVITPTPTFKSPSLVLASINSSVLPNTSVMSNRTLTTQMATPNVHYQYFRVCRAMSWDIVVQLGEIAILLVGVHYCRLIWSAPSDYNENRCITVALLAELVGSGILYLIRPFIWYSTHPDVIFLIYFVRCHLTVSVNIGVIFGLKFWYLHKPPSPQVGGMVVGVVGGRRGMVGAVPGASAAPHLVPCNNKLRLASNGELDLADVNLADMDPEVIRRELKRLYTAIEIFKTKAMRRDNPHISKRRGGRKQRRFSLQPFHKKHHGSGVGDCTSGYQGDISTLSNAGAGGSARGGTGDGDRSTFRSATGSKGLRGSLVMDEETSRVSEESLNLITDITEQRQSSSSPQYQQRQFSASGLRVKGPSNASHSHDCTRLREDGD</sequence>
<organism evidence="14">
    <name type="scientific">Mesocestoides corti</name>
    <name type="common">Flatworm</name>
    <dbReference type="NCBI Taxonomy" id="53468"/>
    <lineage>
        <taxon>Eukaryota</taxon>
        <taxon>Metazoa</taxon>
        <taxon>Spiralia</taxon>
        <taxon>Lophotrochozoa</taxon>
        <taxon>Platyhelminthes</taxon>
        <taxon>Cestoda</taxon>
        <taxon>Eucestoda</taxon>
        <taxon>Cyclophyllidea</taxon>
        <taxon>Mesocestoididae</taxon>
        <taxon>Mesocestoides</taxon>
    </lineage>
</organism>
<dbReference type="Pfam" id="PF00003">
    <property type="entry name" value="7tm_3"/>
    <property type="match status" value="1"/>
</dbReference>
<feature type="transmembrane region" description="Helical" evidence="12">
    <location>
        <begin position="412"/>
        <end position="433"/>
    </location>
</feature>
<keyword evidence="7 12" id="KW-0472">Membrane</keyword>
<evidence type="ECO:0000256" key="12">
    <source>
        <dbReference type="SAM" id="Phobius"/>
    </source>
</evidence>
<keyword evidence="9" id="KW-0325">Glycoprotein</keyword>
<feature type="region of interest" description="Disordered" evidence="11">
    <location>
        <begin position="881"/>
        <end position="923"/>
    </location>
</feature>
<evidence type="ECO:0000256" key="4">
    <source>
        <dbReference type="ARBA" id="ARBA00022692"/>
    </source>
</evidence>
<name>A0A5K3ET17_MESCO</name>
<dbReference type="PANTHER" id="PTHR32546:SF26">
    <property type="entry name" value="SMOG, ISOFORM D"/>
    <property type="match status" value="1"/>
</dbReference>
<feature type="transmembrane region" description="Helical" evidence="12">
    <location>
        <begin position="637"/>
        <end position="654"/>
    </location>
</feature>
<evidence type="ECO:0000256" key="7">
    <source>
        <dbReference type="ARBA" id="ARBA00023136"/>
    </source>
</evidence>
<feature type="transmembrane region" description="Helical" evidence="12">
    <location>
        <begin position="380"/>
        <end position="400"/>
    </location>
</feature>
<dbReference type="AlphaFoldDB" id="A0A5K3ET17"/>
<evidence type="ECO:0000256" key="11">
    <source>
        <dbReference type="SAM" id="MobiDB-lite"/>
    </source>
</evidence>